<dbReference type="SUPFAM" id="SSF55811">
    <property type="entry name" value="Nudix"/>
    <property type="match status" value="1"/>
</dbReference>
<evidence type="ECO:0000256" key="1">
    <source>
        <dbReference type="ARBA" id="ARBA00022801"/>
    </source>
</evidence>
<sequence length="184" mass="20377">MGESAGSTDPRHVFGFCPRCGSGGLRARDVRSFVCEECGFEYFINQAAAVVALIEDDRGRLLMTRRAREPKIGTLDLPGGFVDVQETAEHALIREVREELNLTIKGFSYFGSFPNTYPYGGITYFTLDLAFVCTVDDLSPLKAGDDAEACLFVPRHEIRLEEIGLDSIRAIVRQYLSLSDSGPR</sequence>
<dbReference type="PROSITE" id="PS51462">
    <property type="entry name" value="NUDIX"/>
    <property type="match status" value="1"/>
</dbReference>
<dbReference type="PANTHER" id="PTHR43736">
    <property type="entry name" value="ADP-RIBOSE PYROPHOSPHATASE"/>
    <property type="match status" value="1"/>
</dbReference>
<gene>
    <name evidence="3" type="primary">mutT</name>
    <name evidence="3" type="ORF">SCFA_110035</name>
</gene>
<dbReference type="CDD" id="cd04681">
    <property type="entry name" value="NUDIX_Hydrolase"/>
    <property type="match status" value="1"/>
</dbReference>
<protein>
    <submittedName>
        <fullName evidence="3">8-oxo-dGTP diphosphatase</fullName>
        <ecNumber evidence="3">3.6.1.55</ecNumber>
    </submittedName>
</protein>
<keyword evidence="1 3" id="KW-0378">Hydrolase</keyword>
<dbReference type="InterPro" id="IPR020084">
    <property type="entry name" value="NUDIX_hydrolase_CS"/>
</dbReference>
<organism evidence="3">
    <name type="scientific">anaerobic digester metagenome</name>
    <dbReference type="NCBI Taxonomy" id="1263854"/>
    <lineage>
        <taxon>unclassified sequences</taxon>
        <taxon>metagenomes</taxon>
        <taxon>ecological metagenomes</taxon>
    </lineage>
</organism>
<feature type="domain" description="Nudix hydrolase" evidence="2">
    <location>
        <begin position="44"/>
        <end position="178"/>
    </location>
</feature>
<dbReference type="EMBL" id="CAADRM010000013">
    <property type="protein sequence ID" value="VFU11572.1"/>
    <property type="molecule type" value="Genomic_DNA"/>
</dbReference>
<name>A0A485LU83_9ZZZZ</name>
<evidence type="ECO:0000313" key="3">
    <source>
        <dbReference type="EMBL" id="VFU11572.1"/>
    </source>
</evidence>
<dbReference type="Pfam" id="PF00293">
    <property type="entry name" value="NUDIX"/>
    <property type="match status" value="1"/>
</dbReference>
<dbReference type="GO" id="GO:0035539">
    <property type="term" value="F:8-oxo-7,8-dihydrodeoxyguanosine triphosphate pyrophosphatase activity"/>
    <property type="evidence" value="ECO:0007669"/>
    <property type="project" value="UniProtKB-EC"/>
</dbReference>
<evidence type="ECO:0000259" key="2">
    <source>
        <dbReference type="PROSITE" id="PS51462"/>
    </source>
</evidence>
<reference evidence="3" key="1">
    <citation type="submission" date="2019-03" db="EMBL/GenBank/DDBJ databases">
        <authorList>
            <person name="Hao L."/>
        </authorList>
    </citation>
    <scope>NUCLEOTIDE SEQUENCE</scope>
</reference>
<dbReference type="PROSITE" id="PS00893">
    <property type="entry name" value="NUDIX_BOX"/>
    <property type="match status" value="1"/>
</dbReference>
<dbReference type="InterPro" id="IPR015797">
    <property type="entry name" value="NUDIX_hydrolase-like_dom_sf"/>
</dbReference>
<accession>A0A485LU83</accession>
<proteinExistence type="predicted"/>
<dbReference type="PANTHER" id="PTHR43736:SF1">
    <property type="entry name" value="DIHYDRONEOPTERIN TRIPHOSPHATE DIPHOSPHATASE"/>
    <property type="match status" value="1"/>
</dbReference>
<dbReference type="Gene3D" id="3.90.79.10">
    <property type="entry name" value="Nucleoside Triphosphate Pyrophosphohydrolase"/>
    <property type="match status" value="1"/>
</dbReference>
<dbReference type="EC" id="3.6.1.55" evidence="3"/>
<dbReference type="InterPro" id="IPR000086">
    <property type="entry name" value="NUDIX_hydrolase_dom"/>
</dbReference>
<dbReference type="AlphaFoldDB" id="A0A485LU83"/>